<protein>
    <submittedName>
        <fullName evidence="1">Uncharacterized protein</fullName>
    </submittedName>
</protein>
<comment type="caution">
    <text evidence="1">The sequence shown here is derived from an EMBL/GenBank/DDBJ whole genome shotgun (WGS) entry which is preliminary data.</text>
</comment>
<dbReference type="Proteomes" id="UP000232688">
    <property type="component" value="Unassembled WGS sequence"/>
</dbReference>
<dbReference type="EMBL" id="LLXH01000858">
    <property type="protein sequence ID" value="PKC62436.1"/>
    <property type="molecule type" value="Genomic_DNA"/>
</dbReference>
<proteinExistence type="predicted"/>
<dbReference type="VEuPathDB" id="FungiDB:RhiirA1_423830"/>
<sequence length="91" mass="11073">MNANPNQRPTANELFNILDCWDNYMKNMDIKKKKLKLYLKKLIKKYQIFQPHMKRNLMLFILVEHLHSVMCQNPLIHLLLLLHILMKKIMK</sequence>
<reference evidence="1 2" key="1">
    <citation type="submission" date="2017-10" db="EMBL/GenBank/DDBJ databases">
        <title>Extensive intraspecific genome diversity in a model arbuscular mycorrhizal fungus.</title>
        <authorList>
            <person name="Chen E.C.H."/>
            <person name="Morin E."/>
            <person name="Baudet D."/>
            <person name="Noel J."/>
            <person name="Ndikumana S."/>
            <person name="Charron P."/>
            <person name="St-Onge C."/>
            <person name="Giorgi J."/>
            <person name="Grigoriev I.V."/>
            <person name="Roux C."/>
            <person name="Martin F.M."/>
            <person name="Corradi N."/>
        </authorList>
    </citation>
    <scope>NUCLEOTIDE SEQUENCE [LARGE SCALE GENOMIC DNA]</scope>
    <source>
        <strain evidence="1 2">A1</strain>
    </source>
</reference>
<gene>
    <name evidence="1" type="ORF">RhiirA1_423830</name>
</gene>
<accession>A0A2N0RGJ9</accession>
<dbReference type="AlphaFoldDB" id="A0A2N0RGJ9"/>
<evidence type="ECO:0000313" key="1">
    <source>
        <dbReference type="EMBL" id="PKC62436.1"/>
    </source>
</evidence>
<name>A0A2N0RGJ9_9GLOM</name>
<reference evidence="1 2" key="2">
    <citation type="submission" date="2017-10" db="EMBL/GenBank/DDBJ databases">
        <title>Genome analyses suggest a sexual origin of heterokaryosis in a supposedly ancient asexual fungus.</title>
        <authorList>
            <person name="Corradi N."/>
            <person name="Sedzielewska K."/>
            <person name="Noel J."/>
            <person name="Charron P."/>
            <person name="Farinelli L."/>
            <person name="Marton T."/>
            <person name="Kruger M."/>
            <person name="Pelin A."/>
            <person name="Brachmann A."/>
            <person name="Corradi N."/>
        </authorList>
    </citation>
    <scope>NUCLEOTIDE SEQUENCE [LARGE SCALE GENOMIC DNA]</scope>
    <source>
        <strain evidence="1 2">A1</strain>
    </source>
</reference>
<organism evidence="1 2">
    <name type="scientific">Rhizophagus irregularis</name>
    <dbReference type="NCBI Taxonomy" id="588596"/>
    <lineage>
        <taxon>Eukaryota</taxon>
        <taxon>Fungi</taxon>
        <taxon>Fungi incertae sedis</taxon>
        <taxon>Mucoromycota</taxon>
        <taxon>Glomeromycotina</taxon>
        <taxon>Glomeromycetes</taxon>
        <taxon>Glomerales</taxon>
        <taxon>Glomeraceae</taxon>
        <taxon>Rhizophagus</taxon>
    </lineage>
</organism>
<feature type="non-terminal residue" evidence="1">
    <location>
        <position position="91"/>
    </location>
</feature>
<evidence type="ECO:0000313" key="2">
    <source>
        <dbReference type="Proteomes" id="UP000232688"/>
    </source>
</evidence>